<evidence type="ECO:0008006" key="2">
    <source>
        <dbReference type="Google" id="ProtNLM"/>
    </source>
</evidence>
<sequence>MILKCPGAQNFKQPKPEYVGCPFCSYEVEIWSDEIKATCPKCKKTVMRNSGKQSCLDWCKYAKECVGIAQYNKYKQNKNKYEPEKKI</sequence>
<organism evidence="1">
    <name type="scientific">marine sediment metagenome</name>
    <dbReference type="NCBI Taxonomy" id="412755"/>
    <lineage>
        <taxon>unclassified sequences</taxon>
        <taxon>metagenomes</taxon>
        <taxon>ecological metagenomes</taxon>
    </lineage>
</organism>
<gene>
    <name evidence="1" type="ORF">S01H4_09708</name>
</gene>
<name>X0YQ70_9ZZZZ</name>
<proteinExistence type="predicted"/>
<evidence type="ECO:0000313" key="1">
    <source>
        <dbReference type="EMBL" id="GAG58390.1"/>
    </source>
</evidence>
<reference evidence="1" key="1">
    <citation type="journal article" date="2014" name="Front. Microbiol.">
        <title>High frequency of phylogenetically diverse reductive dehalogenase-homologous genes in deep subseafloor sedimentary metagenomes.</title>
        <authorList>
            <person name="Kawai M."/>
            <person name="Futagami T."/>
            <person name="Toyoda A."/>
            <person name="Takaki Y."/>
            <person name="Nishi S."/>
            <person name="Hori S."/>
            <person name="Arai W."/>
            <person name="Tsubouchi T."/>
            <person name="Morono Y."/>
            <person name="Uchiyama I."/>
            <person name="Ito T."/>
            <person name="Fujiyama A."/>
            <person name="Inagaki F."/>
            <person name="Takami H."/>
        </authorList>
    </citation>
    <scope>NUCLEOTIDE SEQUENCE</scope>
    <source>
        <strain evidence="1">Expedition CK06-06</strain>
    </source>
</reference>
<dbReference type="AlphaFoldDB" id="X0YQ70"/>
<dbReference type="EMBL" id="BART01003565">
    <property type="protein sequence ID" value="GAG58390.1"/>
    <property type="molecule type" value="Genomic_DNA"/>
</dbReference>
<accession>X0YQ70</accession>
<protein>
    <recommendedName>
        <fullName evidence="2">Phosphohydrolase</fullName>
    </recommendedName>
</protein>
<comment type="caution">
    <text evidence="1">The sequence shown here is derived from an EMBL/GenBank/DDBJ whole genome shotgun (WGS) entry which is preliminary data.</text>
</comment>